<organism evidence="1 2">
    <name type="scientific">Actinomadura rubteroloni</name>
    <dbReference type="NCBI Taxonomy" id="1926885"/>
    <lineage>
        <taxon>Bacteria</taxon>
        <taxon>Bacillati</taxon>
        <taxon>Actinomycetota</taxon>
        <taxon>Actinomycetes</taxon>
        <taxon>Streptosporangiales</taxon>
        <taxon>Thermomonosporaceae</taxon>
        <taxon>Actinomadura</taxon>
    </lineage>
</organism>
<gene>
    <name evidence="1" type="ORF">BTM25_08360</name>
</gene>
<dbReference type="RefSeq" id="WP_205647956.1">
    <property type="nucleotide sequence ID" value="NZ_MTBP01000001.1"/>
</dbReference>
<proteinExistence type="predicted"/>
<dbReference type="PANTHER" id="PTHR28055:SF1">
    <property type="entry name" value="ALTERED INHERITANCE OF MITOCHONDRIA PROTEIN 41, MITOCHONDRIAL"/>
    <property type="match status" value="1"/>
</dbReference>
<dbReference type="SUPFAM" id="SSF89095">
    <property type="entry name" value="GatB/YqeY motif"/>
    <property type="match status" value="1"/>
</dbReference>
<name>A0A2P4UN07_9ACTN</name>
<reference evidence="1 2" key="1">
    <citation type="journal article" date="2017" name="Chemistry">
        <title>Isolation, Biosynthesis and Chemical Modifications of Rubterolones A-F: Rare Tropolone Alkaloids from Actinomadura sp. 5-2.</title>
        <authorList>
            <person name="Guo H."/>
            <person name="Benndorf R."/>
            <person name="Leichnitz D."/>
            <person name="Klassen J.L."/>
            <person name="Vollmers J."/>
            <person name="Gorls H."/>
            <person name="Steinacker M."/>
            <person name="Weigel C."/>
            <person name="Dahse H.M."/>
            <person name="Kaster A.K."/>
            <person name="de Beer Z.W."/>
            <person name="Poulsen M."/>
            <person name="Beemelmanns C."/>
        </authorList>
    </citation>
    <scope>NUCLEOTIDE SEQUENCE [LARGE SCALE GENOMIC DNA]</scope>
    <source>
        <strain evidence="1 2">5-2</strain>
    </source>
</reference>
<dbReference type="InterPro" id="IPR019004">
    <property type="entry name" value="YqeY/Aim41"/>
</dbReference>
<dbReference type="AlphaFoldDB" id="A0A2P4UN07"/>
<evidence type="ECO:0000313" key="1">
    <source>
        <dbReference type="EMBL" id="POM26436.1"/>
    </source>
</evidence>
<dbReference type="InterPro" id="IPR042184">
    <property type="entry name" value="YqeY/Aim41_N"/>
</dbReference>
<dbReference type="Proteomes" id="UP000242367">
    <property type="component" value="Unassembled WGS sequence"/>
</dbReference>
<sequence length="113" mass="11812">MPLRQGLKDALVVAMKSRDRTAASVLRTTLAAIDNAGAVAVADAGAQAVELTPVGVGATEVPRRDLTEDDVEKIVRAELAERRTLAADYARAGKAEQAERFQAEADVLAGVLG</sequence>
<accession>A0A2P4UN07</accession>
<dbReference type="EMBL" id="MTBP01000001">
    <property type="protein sequence ID" value="POM26436.1"/>
    <property type="molecule type" value="Genomic_DNA"/>
</dbReference>
<dbReference type="Gene3D" id="1.10.1510.10">
    <property type="entry name" value="Uncharacterised protein YqeY/AIM41 PF09424, N-terminal domain"/>
    <property type="match status" value="1"/>
</dbReference>
<protein>
    <submittedName>
        <fullName evidence="1">Yqey-like protein</fullName>
    </submittedName>
</protein>
<comment type="caution">
    <text evidence="1">The sequence shown here is derived from an EMBL/GenBank/DDBJ whole genome shotgun (WGS) entry which is preliminary data.</text>
</comment>
<dbReference type="PANTHER" id="PTHR28055">
    <property type="entry name" value="ALTERED INHERITANCE OF MITOCHONDRIA PROTEIN 41, MITOCHONDRIAL"/>
    <property type="match status" value="1"/>
</dbReference>
<dbReference type="InterPro" id="IPR003789">
    <property type="entry name" value="Asn/Gln_tRNA_amidoTrase-B-like"/>
</dbReference>
<evidence type="ECO:0000313" key="2">
    <source>
        <dbReference type="Proteomes" id="UP000242367"/>
    </source>
</evidence>
<dbReference type="GO" id="GO:0016884">
    <property type="term" value="F:carbon-nitrogen ligase activity, with glutamine as amido-N-donor"/>
    <property type="evidence" value="ECO:0007669"/>
    <property type="project" value="InterPro"/>
</dbReference>
<keyword evidence="2" id="KW-1185">Reference proteome</keyword>